<feature type="domain" description="Type II secretion system protein GspF" evidence="13">
    <location>
        <begin position="52"/>
        <end position="171"/>
    </location>
</feature>
<evidence type="ECO:0000256" key="9">
    <source>
        <dbReference type="ARBA" id="ARBA00030750"/>
    </source>
</evidence>
<feature type="transmembrane region" description="Helical" evidence="12">
    <location>
        <begin position="201"/>
        <end position="219"/>
    </location>
</feature>
<evidence type="ECO:0000256" key="3">
    <source>
        <dbReference type="ARBA" id="ARBA00005745"/>
    </source>
</evidence>
<feature type="transmembrane region" description="Helical" evidence="12">
    <location>
        <begin position="147"/>
        <end position="170"/>
    </location>
</feature>
<evidence type="ECO:0000256" key="6">
    <source>
        <dbReference type="ARBA" id="ARBA00022692"/>
    </source>
</evidence>
<dbReference type="EMBL" id="CP139558">
    <property type="protein sequence ID" value="WPU95851.1"/>
    <property type="molecule type" value="Genomic_DNA"/>
</dbReference>
<dbReference type="InterPro" id="IPR001992">
    <property type="entry name" value="T2SS_GspF/T4SS_PilC_CS"/>
</dbReference>
<organism evidence="14 15">
    <name type="scientific">Mucilaginibacter sabulilitoris</name>
    <dbReference type="NCBI Taxonomy" id="1173583"/>
    <lineage>
        <taxon>Bacteria</taxon>
        <taxon>Pseudomonadati</taxon>
        <taxon>Bacteroidota</taxon>
        <taxon>Sphingobacteriia</taxon>
        <taxon>Sphingobacteriales</taxon>
        <taxon>Sphingobacteriaceae</taxon>
        <taxon>Mucilaginibacter</taxon>
    </lineage>
</organism>
<evidence type="ECO:0000256" key="2">
    <source>
        <dbReference type="ARBA" id="ARBA00004651"/>
    </source>
</evidence>
<dbReference type="PANTHER" id="PTHR30012:SF0">
    <property type="entry name" value="TYPE II SECRETION SYSTEM PROTEIN F-RELATED"/>
    <property type="match status" value="1"/>
</dbReference>
<evidence type="ECO:0000256" key="1">
    <source>
        <dbReference type="ARBA" id="ARBA00002684"/>
    </source>
</evidence>
<reference evidence="14 15" key="1">
    <citation type="submission" date="2023-11" db="EMBL/GenBank/DDBJ databases">
        <title>Analysis of the Genomes of Mucilaginibacter gossypii cycad 4 and M. sabulilitoris SNA2: microbes with the potential for plant growth promotion.</title>
        <authorList>
            <person name="Hirsch A.M."/>
            <person name="Humm E."/>
            <person name="Rubbi M."/>
            <person name="Del Vecchio G."/>
            <person name="Ha S.M."/>
            <person name="Pellegrini M."/>
            <person name="Gunsalus R.P."/>
        </authorList>
    </citation>
    <scope>NUCLEOTIDE SEQUENCE [LARGE SCALE GENOMIC DNA]</scope>
    <source>
        <strain evidence="14 15">SNA2</strain>
    </source>
</reference>
<feature type="domain" description="Type II secretion system protein GspF" evidence="13">
    <location>
        <begin position="251"/>
        <end position="373"/>
    </location>
</feature>
<comment type="function">
    <text evidence="1">Component of the type II secretion system inner membrane complex required for the energy-dependent secretion of extracellular factors such as proteases and toxins from the periplasm.</text>
</comment>
<name>A0ABZ0TSA7_9SPHI</name>
<evidence type="ECO:0000256" key="11">
    <source>
        <dbReference type="SAM" id="MobiDB-lite"/>
    </source>
</evidence>
<sequence length="382" mass="43698">MPSIDLSRYERKKTVPASPKAASNSFQNLMSRDISFGSRELSDKKKEYLYLELSSLLRAGIDLKNSIELITSGQETEKDRQLFQAIQDRVLKGIPLSEALRQSEKFSLYEVFSLEIGEETAQLTEVLEDLARFYQNKIQQRRKVVSALTYPCIVLSTSVGAVFFMLKFVVPMFSDVFTRFGGELPWITKQILDLSKVVQNAFLPFLIVATILGGLLWYFRNSARFRKTTAEVILRIPVVGNLVKKVYLARFCNSMRLLLSAHIPLLRAIMLSRKMIGYYPIESSLGQVENDILKGRSLHESLRDFKIYPAKLIMQLKIAEEGNKLDVFFGRLSEQYLKEVEYQTTTLNSVMQPVFTLLLGLIVGIIMVAMYLPMFQMSNTFQ</sequence>
<evidence type="ECO:0000259" key="13">
    <source>
        <dbReference type="Pfam" id="PF00482"/>
    </source>
</evidence>
<evidence type="ECO:0000256" key="7">
    <source>
        <dbReference type="ARBA" id="ARBA00022989"/>
    </source>
</evidence>
<gene>
    <name evidence="14" type="ORF">SNE25_10010</name>
</gene>
<protein>
    <recommendedName>
        <fullName evidence="9">General secretion pathway protein F</fullName>
    </recommendedName>
</protein>
<dbReference type="PANTHER" id="PTHR30012">
    <property type="entry name" value="GENERAL SECRETION PATHWAY PROTEIN"/>
    <property type="match status" value="1"/>
</dbReference>
<proteinExistence type="inferred from homology"/>
<evidence type="ECO:0000313" key="15">
    <source>
        <dbReference type="Proteomes" id="UP001324380"/>
    </source>
</evidence>
<evidence type="ECO:0000313" key="14">
    <source>
        <dbReference type="EMBL" id="WPU95851.1"/>
    </source>
</evidence>
<keyword evidence="4 10" id="KW-0813">Transport</keyword>
<comment type="similarity">
    <text evidence="3 10">Belongs to the GSP F family.</text>
</comment>
<keyword evidence="15" id="KW-1185">Reference proteome</keyword>
<dbReference type="InterPro" id="IPR003004">
    <property type="entry name" value="GspF/PilC"/>
</dbReference>
<feature type="transmembrane region" description="Helical" evidence="12">
    <location>
        <begin position="354"/>
        <end position="372"/>
    </location>
</feature>
<evidence type="ECO:0000256" key="4">
    <source>
        <dbReference type="ARBA" id="ARBA00022448"/>
    </source>
</evidence>
<feature type="region of interest" description="Disordered" evidence="11">
    <location>
        <begin position="1"/>
        <end position="22"/>
    </location>
</feature>
<dbReference type="InterPro" id="IPR042094">
    <property type="entry name" value="T2SS_GspF_sf"/>
</dbReference>
<dbReference type="Gene3D" id="1.20.81.30">
    <property type="entry name" value="Type II secretion system (T2SS), domain F"/>
    <property type="match status" value="2"/>
</dbReference>
<evidence type="ECO:0000256" key="5">
    <source>
        <dbReference type="ARBA" id="ARBA00022475"/>
    </source>
</evidence>
<evidence type="ECO:0000256" key="10">
    <source>
        <dbReference type="RuleBase" id="RU003923"/>
    </source>
</evidence>
<keyword evidence="6 10" id="KW-0812">Transmembrane</keyword>
<accession>A0ABZ0TSA7</accession>
<keyword evidence="8 12" id="KW-0472">Membrane</keyword>
<dbReference type="Pfam" id="PF00482">
    <property type="entry name" value="T2SSF"/>
    <property type="match status" value="2"/>
</dbReference>
<dbReference type="InterPro" id="IPR018076">
    <property type="entry name" value="T2SS_GspF_dom"/>
</dbReference>
<dbReference type="Proteomes" id="UP001324380">
    <property type="component" value="Chromosome"/>
</dbReference>
<keyword evidence="5" id="KW-1003">Cell membrane</keyword>
<evidence type="ECO:0000256" key="8">
    <source>
        <dbReference type="ARBA" id="ARBA00023136"/>
    </source>
</evidence>
<evidence type="ECO:0000256" key="12">
    <source>
        <dbReference type="SAM" id="Phobius"/>
    </source>
</evidence>
<dbReference type="PROSITE" id="PS00874">
    <property type="entry name" value="T2SP_F"/>
    <property type="match status" value="1"/>
</dbReference>
<comment type="subcellular location">
    <subcellularLocation>
        <location evidence="2 10">Cell membrane</location>
        <topology evidence="2 10">Multi-pass membrane protein</topology>
    </subcellularLocation>
</comment>
<dbReference type="RefSeq" id="WP_321564956.1">
    <property type="nucleotide sequence ID" value="NZ_CP139558.1"/>
</dbReference>
<keyword evidence="7 12" id="KW-1133">Transmembrane helix</keyword>